<evidence type="ECO:0000313" key="2">
    <source>
        <dbReference type="EMBL" id="KAF7844391.1"/>
    </source>
</evidence>
<evidence type="ECO:0000256" key="1">
    <source>
        <dbReference type="SAM" id="MobiDB-lite"/>
    </source>
</evidence>
<dbReference type="EMBL" id="JAAIUW010000001">
    <property type="protein sequence ID" value="KAF7844391.1"/>
    <property type="molecule type" value="Genomic_DNA"/>
</dbReference>
<feature type="region of interest" description="Disordered" evidence="1">
    <location>
        <begin position="17"/>
        <end position="45"/>
    </location>
</feature>
<gene>
    <name evidence="2" type="ORF">G2W53_001296</name>
</gene>
<evidence type="ECO:0000313" key="3">
    <source>
        <dbReference type="Proteomes" id="UP000634136"/>
    </source>
</evidence>
<dbReference type="Proteomes" id="UP000634136">
    <property type="component" value="Unassembled WGS sequence"/>
</dbReference>
<keyword evidence="3" id="KW-1185">Reference proteome</keyword>
<name>A0A835CIG5_9FABA</name>
<organism evidence="2 3">
    <name type="scientific">Senna tora</name>
    <dbReference type="NCBI Taxonomy" id="362788"/>
    <lineage>
        <taxon>Eukaryota</taxon>
        <taxon>Viridiplantae</taxon>
        <taxon>Streptophyta</taxon>
        <taxon>Embryophyta</taxon>
        <taxon>Tracheophyta</taxon>
        <taxon>Spermatophyta</taxon>
        <taxon>Magnoliopsida</taxon>
        <taxon>eudicotyledons</taxon>
        <taxon>Gunneridae</taxon>
        <taxon>Pentapetalae</taxon>
        <taxon>rosids</taxon>
        <taxon>fabids</taxon>
        <taxon>Fabales</taxon>
        <taxon>Fabaceae</taxon>
        <taxon>Caesalpinioideae</taxon>
        <taxon>Cassia clade</taxon>
        <taxon>Senna</taxon>
    </lineage>
</organism>
<comment type="caution">
    <text evidence="2">The sequence shown here is derived from an EMBL/GenBank/DDBJ whole genome shotgun (WGS) entry which is preliminary data.</text>
</comment>
<proteinExistence type="predicted"/>
<dbReference type="AlphaFoldDB" id="A0A835CIG5"/>
<sequence length="45" mass="5078">MGLSRSSLGGECFNLISNEGRARNTGGNGPRNRDRDFLRERPLYH</sequence>
<reference evidence="2" key="1">
    <citation type="submission" date="2020-09" db="EMBL/GenBank/DDBJ databases">
        <title>Genome-Enabled Discovery of Anthraquinone Biosynthesis in Senna tora.</title>
        <authorList>
            <person name="Kang S.-H."/>
            <person name="Pandey R.P."/>
            <person name="Lee C.-M."/>
            <person name="Sim J.-S."/>
            <person name="Jeong J.-T."/>
            <person name="Choi B.-S."/>
            <person name="Jung M."/>
            <person name="Ginzburg D."/>
            <person name="Zhao K."/>
            <person name="Won S.Y."/>
            <person name="Oh T.-J."/>
            <person name="Yu Y."/>
            <person name="Kim N.-H."/>
            <person name="Lee O.R."/>
            <person name="Lee T.-H."/>
            <person name="Bashyal P."/>
            <person name="Kim T.-S."/>
            <person name="Lee W.-H."/>
            <person name="Kawkins C."/>
            <person name="Kim C.-K."/>
            <person name="Kim J.S."/>
            <person name="Ahn B.O."/>
            <person name="Rhee S.Y."/>
            <person name="Sohng J.K."/>
        </authorList>
    </citation>
    <scope>NUCLEOTIDE SEQUENCE</scope>
    <source>
        <tissue evidence="2">Leaf</tissue>
    </source>
</reference>
<accession>A0A835CIG5</accession>
<protein>
    <submittedName>
        <fullName evidence="2">Uncharacterized protein</fullName>
    </submittedName>
</protein>
<feature type="compositionally biased region" description="Basic and acidic residues" evidence="1">
    <location>
        <begin position="31"/>
        <end position="45"/>
    </location>
</feature>